<evidence type="ECO:0000256" key="5">
    <source>
        <dbReference type="ARBA" id="ARBA00037900"/>
    </source>
</evidence>
<keyword evidence="11" id="KW-1185">Reference proteome</keyword>
<keyword evidence="4 10" id="KW-0378">Hydrolase</keyword>
<name>B4CZ87_9BACT</name>
<evidence type="ECO:0000313" key="10">
    <source>
        <dbReference type="EMBL" id="EDY20778.1"/>
    </source>
</evidence>
<keyword evidence="3" id="KW-0479">Metal-binding</keyword>
<dbReference type="PANTHER" id="PTHR11080:SF2">
    <property type="entry name" value="LD05707P"/>
    <property type="match status" value="1"/>
</dbReference>
<dbReference type="InterPro" id="IPR000868">
    <property type="entry name" value="Isochorismatase-like_dom"/>
</dbReference>
<dbReference type="SUPFAM" id="SSF52499">
    <property type="entry name" value="Isochorismatase-like hydrolases"/>
    <property type="match status" value="1"/>
</dbReference>
<evidence type="ECO:0000256" key="6">
    <source>
        <dbReference type="ARBA" id="ARBA00039017"/>
    </source>
</evidence>
<dbReference type="NCBIfam" id="NF008623">
    <property type="entry name" value="PRK11609.1"/>
    <property type="match status" value="1"/>
</dbReference>
<dbReference type="GO" id="GO:0019363">
    <property type="term" value="P:pyridine nucleotide biosynthetic process"/>
    <property type="evidence" value="ECO:0007669"/>
    <property type="project" value="UniProtKB-KW"/>
</dbReference>
<evidence type="ECO:0000256" key="2">
    <source>
        <dbReference type="ARBA" id="ARBA00022642"/>
    </source>
</evidence>
<keyword evidence="2" id="KW-0662">Pyridine nucleotide biosynthesis</keyword>
<evidence type="ECO:0000256" key="3">
    <source>
        <dbReference type="ARBA" id="ARBA00022723"/>
    </source>
</evidence>
<comment type="pathway">
    <text evidence="5">Cofactor biosynthesis; nicotinate biosynthesis; nicotinate from nicotinamide: step 1/1.</text>
</comment>
<dbReference type="InterPro" id="IPR052347">
    <property type="entry name" value="Isochorismatase_Nicotinamidase"/>
</dbReference>
<dbReference type="EMBL" id="ABVL01000004">
    <property type="protein sequence ID" value="EDY20778.1"/>
    <property type="molecule type" value="Genomic_DNA"/>
</dbReference>
<dbReference type="FunCoup" id="B4CZ87">
    <property type="interactions" value="368"/>
</dbReference>
<dbReference type="RefSeq" id="WP_006979300.1">
    <property type="nucleotide sequence ID" value="NZ_ABVL01000004.1"/>
</dbReference>
<dbReference type="GO" id="GO:0008936">
    <property type="term" value="F:nicotinamidase activity"/>
    <property type="evidence" value="ECO:0007669"/>
    <property type="project" value="UniProtKB-EC"/>
</dbReference>
<proteinExistence type="inferred from homology"/>
<gene>
    <name evidence="10" type="ORF">CfE428DRAFT_1975</name>
</gene>
<dbReference type="eggNOG" id="COG1335">
    <property type="taxonomic scope" value="Bacteria"/>
</dbReference>
<dbReference type="STRING" id="497964.CfE428DRAFT_1975"/>
<comment type="caution">
    <text evidence="10">The sequence shown here is derived from an EMBL/GenBank/DDBJ whole genome shotgun (WGS) entry which is preliminary data.</text>
</comment>
<evidence type="ECO:0000313" key="11">
    <source>
        <dbReference type="Proteomes" id="UP000005824"/>
    </source>
</evidence>
<dbReference type="Gene3D" id="3.40.50.850">
    <property type="entry name" value="Isochorismatase-like"/>
    <property type="match status" value="1"/>
</dbReference>
<evidence type="ECO:0000256" key="8">
    <source>
        <dbReference type="ARBA" id="ARBA00072277"/>
    </source>
</evidence>
<dbReference type="CDD" id="cd01011">
    <property type="entry name" value="nicotinamidase"/>
    <property type="match status" value="1"/>
</dbReference>
<dbReference type="AlphaFoldDB" id="B4CZ87"/>
<dbReference type="FunFam" id="3.40.50.850:FF:000006">
    <property type="entry name" value="Bifunctional pyrazinamidase/nicotinamidase"/>
    <property type="match status" value="1"/>
</dbReference>
<dbReference type="InterPro" id="IPR036380">
    <property type="entry name" value="Isochorismatase-like_sf"/>
</dbReference>
<dbReference type="InParanoid" id="B4CZ87"/>
<sequence>MNCLVLVDIQNDFVPGGALAVPQGDRIVPIVNRLLPSFDLVVATQDWHPITHGSFAVNHSGHQPGDRIDLHGLPQILWPTHCVQGTPGAEFVPGLDPERCNQIFVKGMDPTVDSYSGFYDNGRRQATGLGDYLQGKGVTDVYVAGLATDYCVKFTVLDALQLGFNTYLIEDACRGVNLQAGDVTHAVQDMRAAGAQVITSEETLKHLGAAH</sequence>
<evidence type="ECO:0000256" key="4">
    <source>
        <dbReference type="ARBA" id="ARBA00022801"/>
    </source>
</evidence>
<reference evidence="10 11" key="1">
    <citation type="journal article" date="2011" name="J. Bacteriol.">
        <title>Genome sequence of Chthoniobacter flavus Ellin428, an aerobic heterotrophic soil bacterium.</title>
        <authorList>
            <person name="Kant R."/>
            <person name="van Passel M.W."/>
            <person name="Palva A."/>
            <person name="Lucas S."/>
            <person name="Lapidus A."/>
            <person name="Glavina Del Rio T."/>
            <person name="Dalin E."/>
            <person name="Tice H."/>
            <person name="Bruce D."/>
            <person name="Goodwin L."/>
            <person name="Pitluck S."/>
            <person name="Larimer F.W."/>
            <person name="Land M.L."/>
            <person name="Hauser L."/>
            <person name="Sangwan P."/>
            <person name="de Vos W.M."/>
            <person name="Janssen P.H."/>
            <person name="Smidt H."/>
        </authorList>
    </citation>
    <scope>NUCLEOTIDE SEQUENCE [LARGE SCALE GENOMIC DNA]</scope>
    <source>
        <strain evidence="10 11">Ellin428</strain>
    </source>
</reference>
<dbReference type="EC" id="3.5.1.19" evidence="6"/>
<dbReference type="Pfam" id="PF00857">
    <property type="entry name" value="Isochorismatase"/>
    <property type="match status" value="1"/>
</dbReference>
<feature type="domain" description="Isochorismatase-like" evidence="9">
    <location>
        <begin position="3"/>
        <end position="202"/>
    </location>
</feature>
<evidence type="ECO:0000256" key="1">
    <source>
        <dbReference type="ARBA" id="ARBA00006336"/>
    </source>
</evidence>
<evidence type="ECO:0000256" key="7">
    <source>
        <dbReference type="ARBA" id="ARBA00043224"/>
    </source>
</evidence>
<dbReference type="PANTHER" id="PTHR11080">
    <property type="entry name" value="PYRAZINAMIDASE/NICOTINAMIDASE"/>
    <property type="match status" value="1"/>
</dbReference>
<accession>B4CZ87</accession>
<evidence type="ECO:0000259" key="9">
    <source>
        <dbReference type="Pfam" id="PF00857"/>
    </source>
</evidence>
<protein>
    <recommendedName>
        <fullName evidence="8">Nicotinamidase</fullName>
        <ecNumber evidence="6">3.5.1.19</ecNumber>
    </recommendedName>
    <alternativeName>
        <fullName evidence="7">Nicotinamide deamidase</fullName>
    </alternativeName>
</protein>
<dbReference type="GO" id="GO:0046872">
    <property type="term" value="F:metal ion binding"/>
    <property type="evidence" value="ECO:0007669"/>
    <property type="project" value="UniProtKB-KW"/>
</dbReference>
<dbReference type="Proteomes" id="UP000005824">
    <property type="component" value="Unassembled WGS sequence"/>
</dbReference>
<comment type="similarity">
    <text evidence="1">Belongs to the isochorismatase family.</text>
</comment>
<organism evidence="10 11">
    <name type="scientific">Chthoniobacter flavus Ellin428</name>
    <dbReference type="NCBI Taxonomy" id="497964"/>
    <lineage>
        <taxon>Bacteria</taxon>
        <taxon>Pseudomonadati</taxon>
        <taxon>Verrucomicrobiota</taxon>
        <taxon>Spartobacteria</taxon>
        <taxon>Chthoniobacterales</taxon>
        <taxon>Chthoniobacteraceae</taxon>
        <taxon>Chthoniobacter</taxon>
    </lineage>
</organism>